<organism evidence="1 2">
    <name type="scientific">Salibaculum griseiflavum</name>
    <dbReference type="NCBI Taxonomy" id="1914409"/>
    <lineage>
        <taxon>Bacteria</taxon>
        <taxon>Pseudomonadati</taxon>
        <taxon>Pseudomonadota</taxon>
        <taxon>Alphaproteobacteria</taxon>
        <taxon>Rhodobacterales</taxon>
        <taxon>Roseobacteraceae</taxon>
        <taxon>Salibaculum</taxon>
    </lineage>
</organism>
<reference evidence="2" key="1">
    <citation type="submission" date="2018-05" db="EMBL/GenBank/DDBJ databases">
        <authorList>
            <person name="Du Z."/>
            <person name="Wang X."/>
        </authorList>
    </citation>
    <scope>NUCLEOTIDE SEQUENCE [LARGE SCALE GENOMIC DNA]</scope>
    <source>
        <strain evidence="2">WDS4C29</strain>
    </source>
</reference>
<comment type="caution">
    <text evidence="1">The sequence shown here is derived from an EMBL/GenBank/DDBJ whole genome shotgun (WGS) entry which is preliminary data.</text>
</comment>
<keyword evidence="2" id="KW-1185">Reference proteome</keyword>
<sequence length="230" mass="25859">MTLRLESYSLTQHIGFVPENLLGECEPEWDEDWSLKNHNAEDEEIVAEELEDKNTAETSDRLDVQWQPIRPTLEGVASIVHKANRVRGLGVFGFDQEYERVRVLLEDSAVLGELAQAEISLSGSVGGFQLAVYVPTDRYDALLAGLAECDEIEIEVNLDPIPRFFSDNSYFSPEVAKYLPDSSIIENEDDMPNSFLDSRCLRLGLKMPIRKWNGNSFTLGSGPIDFRISA</sequence>
<protein>
    <submittedName>
        <fullName evidence="1">Uncharacterized protein</fullName>
    </submittedName>
</protein>
<gene>
    <name evidence="1" type="ORF">DFK10_14425</name>
</gene>
<evidence type="ECO:0000313" key="1">
    <source>
        <dbReference type="EMBL" id="PWG15974.1"/>
    </source>
</evidence>
<name>A0A2V1P2A4_9RHOB</name>
<evidence type="ECO:0000313" key="2">
    <source>
        <dbReference type="Proteomes" id="UP000245293"/>
    </source>
</evidence>
<dbReference type="AlphaFoldDB" id="A0A2V1P2A4"/>
<proteinExistence type="predicted"/>
<dbReference type="Proteomes" id="UP000245293">
    <property type="component" value="Unassembled WGS sequence"/>
</dbReference>
<dbReference type="RefSeq" id="WP_109389737.1">
    <property type="nucleotide sequence ID" value="NZ_QETF01000020.1"/>
</dbReference>
<accession>A0A2V1P2A4</accession>
<dbReference type="EMBL" id="QETF01000020">
    <property type="protein sequence ID" value="PWG15974.1"/>
    <property type="molecule type" value="Genomic_DNA"/>
</dbReference>